<feature type="region of interest" description="Disordered" evidence="1">
    <location>
        <begin position="30"/>
        <end position="80"/>
    </location>
</feature>
<evidence type="ECO:0000256" key="1">
    <source>
        <dbReference type="SAM" id="MobiDB-lite"/>
    </source>
</evidence>
<keyword evidence="4" id="KW-1185">Reference proteome</keyword>
<evidence type="ECO:0000259" key="2">
    <source>
        <dbReference type="PROSITE" id="PS50222"/>
    </source>
</evidence>
<dbReference type="Gene3D" id="1.10.238.10">
    <property type="entry name" value="EF-hand"/>
    <property type="match status" value="1"/>
</dbReference>
<dbReference type="InterPro" id="IPR011992">
    <property type="entry name" value="EF-hand-dom_pair"/>
</dbReference>
<dbReference type="SUPFAM" id="SSF47473">
    <property type="entry name" value="EF-hand"/>
    <property type="match status" value="1"/>
</dbReference>
<accession>A0A975BSK8</accession>
<name>A0A975BSK8_9BACT</name>
<organism evidence="3 4">
    <name type="scientific">Desulfonema magnum</name>
    <dbReference type="NCBI Taxonomy" id="45655"/>
    <lineage>
        <taxon>Bacteria</taxon>
        <taxon>Pseudomonadati</taxon>
        <taxon>Thermodesulfobacteriota</taxon>
        <taxon>Desulfobacteria</taxon>
        <taxon>Desulfobacterales</taxon>
        <taxon>Desulfococcaceae</taxon>
        <taxon>Desulfonema</taxon>
    </lineage>
</organism>
<dbReference type="PROSITE" id="PS50222">
    <property type="entry name" value="EF_HAND_2"/>
    <property type="match status" value="1"/>
</dbReference>
<dbReference type="EMBL" id="CP061800">
    <property type="protein sequence ID" value="QTA90648.1"/>
    <property type="molecule type" value="Genomic_DNA"/>
</dbReference>
<dbReference type="InterPro" id="IPR018247">
    <property type="entry name" value="EF_Hand_1_Ca_BS"/>
</dbReference>
<gene>
    <name evidence="3" type="ORF">dnm_067090</name>
</gene>
<dbReference type="Proteomes" id="UP000663722">
    <property type="component" value="Chromosome"/>
</dbReference>
<feature type="region of interest" description="Disordered" evidence="1">
    <location>
        <begin position="97"/>
        <end position="121"/>
    </location>
</feature>
<dbReference type="InterPro" id="IPR002048">
    <property type="entry name" value="EF_hand_dom"/>
</dbReference>
<reference evidence="3" key="1">
    <citation type="journal article" date="2021" name="Microb. Physiol.">
        <title>Proteogenomic Insights into the Physiology of Marine, Sulfate-Reducing, Filamentous Desulfonema limicola and Desulfonema magnum.</title>
        <authorList>
            <person name="Schnaars V."/>
            <person name="Wohlbrand L."/>
            <person name="Scheve S."/>
            <person name="Hinrichs C."/>
            <person name="Reinhardt R."/>
            <person name="Rabus R."/>
        </authorList>
    </citation>
    <scope>NUCLEOTIDE SEQUENCE</scope>
    <source>
        <strain evidence="3">4be13</strain>
    </source>
</reference>
<dbReference type="PROSITE" id="PS00018">
    <property type="entry name" value="EF_HAND_1"/>
    <property type="match status" value="2"/>
</dbReference>
<protein>
    <submittedName>
        <fullName evidence="3">EF hand domain-containing protein</fullName>
    </submittedName>
</protein>
<dbReference type="RefSeq" id="WP_207678750.1">
    <property type="nucleotide sequence ID" value="NZ_CP061800.1"/>
</dbReference>
<sequence>MKKTTLRYAFMIAGIIGFICVIALTVPHPAAAQSADPDPAQLEEQSGSEDRPDGKKPGRRSRLKGGAPLMRALDTDRDGQLSAEEIENATNILKTLDKNGDGILGRDELRPPRGARSGQQN</sequence>
<feature type="domain" description="EF-hand" evidence="2">
    <location>
        <begin position="69"/>
        <end position="96"/>
    </location>
</feature>
<dbReference type="AlphaFoldDB" id="A0A975BSK8"/>
<dbReference type="KEGG" id="dmm:dnm_067090"/>
<dbReference type="GO" id="GO:0005509">
    <property type="term" value="F:calcium ion binding"/>
    <property type="evidence" value="ECO:0007669"/>
    <property type="project" value="InterPro"/>
</dbReference>
<proteinExistence type="predicted"/>
<evidence type="ECO:0000313" key="4">
    <source>
        <dbReference type="Proteomes" id="UP000663722"/>
    </source>
</evidence>
<feature type="compositionally biased region" description="Basic and acidic residues" evidence="1">
    <location>
        <begin position="97"/>
        <end position="111"/>
    </location>
</feature>
<evidence type="ECO:0000313" key="3">
    <source>
        <dbReference type="EMBL" id="QTA90648.1"/>
    </source>
</evidence>
<dbReference type="Pfam" id="PF13202">
    <property type="entry name" value="EF-hand_5"/>
    <property type="match status" value="2"/>
</dbReference>
<feature type="compositionally biased region" description="Low complexity" evidence="1">
    <location>
        <begin position="30"/>
        <end position="40"/>
    </location>
</feature>